<evidence type="ECO:0000313" key="3">
    <source>
        <dbReference type="EMBL" id="TXI31299.1"/>
    </source>
</evidence>
<evidence type="ECO:0000313" key="4">
    <source>
        <dbReference type="Proteomes" id="UP000321110"/>
    </source>
</evidence>
<dbReference type="Gene3D" id="1.25.40.10">
    <property type="entry name" value="Tetratricopeptide repeat domain"/>
    <property type="match status" value="1"/>
</dbReference>
<dbReference type="EMBL" id="JAOBYN010000020">
    <property type="protein sequence ID" value="MDH1056826.1"/>
    <property type="molecule type" value="Genomic_DNA"/>
</dbReference>
<keyword evidence="1" id="KW-0732">Signal</keyword>
<dbReference type="EMBL" id="SSFO01000193">
    <property type="protein sequence ID" value="TXI31299.1"/>
    <property type="molecule type" value="Genomic_DNA"/>
</dbReference>
<dbReference type="InterPro" id="IPR011990">
    <property type="entry name" value="TPR-like_helical_dom_sf"/>
</dbReference>
<reference evidence="2" key="2">
    <citation type="submission" date="2022-09" db="EMBL/GenBank/DDBJ databases">
        <title>Intensive care unit water sources are persistently colonized with multi-drug resistant bacteria and are the site of extensive horizontal gene transfer of antibiotic resistance genes.</title>
        <authorList>
            <person name="Diorio-Toth L."/>
        </authorList>
    </citation>
    <scope>NUCLEOTIDE SEQUENCE</scope>
    <source>
        <strain evidence="2">GD03990</strain>
    </source>
</reference>
<dbReference type="Proteomes" id="UP001158730">
    <property type="component" value="Unassembled WGS sequence"/>
</dbReference>
<dbReference type="Proteomes" id="UP000321110">
    <property type="component" value="Unassembled WGS sequence"/>
</dbReference>
<sequence>MVTRNLAASSLAAIFLCMAAMMGGNAQAATCPADNFHDFATAFQNQPDIQIAHVGQPLILRRVEIESDRAVVRSEETLNPDHALQDVLALQKSPRLTVTVKSPDRIILRDKNGESLVILVFEQENCWTLDRIEDWSLAQQLPSTRIADPAAVAVERGNLYNNLAGNTPSNSRIELYVSALDSYLYGASLGSAEAAYAAAGISLSGRAPRLPNQQMQSLLEAAARTIPEAGITLAYFYCDEGHSGTDDPCANPEKALQALKDIAQLSPKTALVELGNAYASDDIVIPDTSRALACYLEAQSKGATGLESAIAELKSQGAAVHSSIHCL</sequence>
<protein>
    <submittedName>
        <fullName evidence="3">Sel1 repeat family protein</fullName>
    </submittedName>
</protein>
<reference evidence="3 4" key="1">
    <citation type="submission" date="2018-09" db="EMBL/GenBank/DDBJ databases">
        <title>Metagenome Assembled Genomes from an Advanced Water Purification Facility.</title>
        <authorList>
            <person name="Stamps B.W."/>
            <person name="Spear J.R."/>
        </authorList>
    </citation>
    <scope>NUCLEOTIDE SEQUENCE [LARGE SCALE GENOMIC DNA]</scope>
    <source>
        <strain evidence="3">Bin_52_1</strain>
    </source>
</reference>
<dbReference type="RefSeq" id="WP_280055089.1">
    <property type="nucleotide sequence ID" value="NZ_JAOBYN010000020.1"/>
</dbReference>
<comment type="caution">
    <text evidence="3">The sequence shown here is derived from an EMBL/GenBank/DDBJ whole genome shotgun (WGS) entry which is preliminary data.</text>
</comment>
<feature type="chain" id="PRO_5043206518" evidence="1">
    <location>
        <begin position="29"/>
        <end position="327"/>
    </location>
</feature>
<gene>
    <name evidence="3" type="ORF">E6Q69_11755</name>
    <name evidence="2" type="ORF">N5C05_18960</name>
</gene>
<dbReference type="SUPFAM" id="SSF81901">
    <property type="entry name" value="HCP-like"/>
    <property type="match status" value="1"/>
</dbReference>
<evidence type="ECO:0000313" key="2">
    <source>
        <dbReference type="EMBL" id="MDH1056826.1"/>
    </source>
</evidence>
<feature type="signal peptide" evidence="1">
    <location>
        <begin position="1"/>
        <end position="28"/>
    </location>
</feature>
<accession>A0A5C7W1X5</accession>
<dbReference type="AlphaFoldDB" id="A0A5C7W1X5"/>
<proteinExistence type="predicted"/>
<evidence type="ECO:0000256" key="1">
    <source>
        <dbReference type="SAM" id="SignalP"/>
    </source>
</evidence>
<organism evidence="3 4">
    <name type="scientific">Aquipseudomonas alcaligenes</name>
    <name type="common">Pseudomonas alcaligenes</name>
    <dbReference type="NCBI Taxonomy" id="43263"/>
    <lineage>
        <taxon>Bacteria</taxon>
        <taxon>Pseudomonadati</taxon>
        <taxon>Pseudomonadota</taxon>
        <taxon>Gammaproteobacteria</taxon>
        <taxon>Pseudomonadales</taxon>
        <taxon>Pseudomonadaceae</taxon>
        <taxon>Aquipseudomonas</taxon>
    </lineage>
</organism>
<name>A0A5C7W1X5_AQUAC</name>